<dbReference type="EMBL" id="JBHSDI010000014">
    <property type="protein sequence ID" value="MFC4259622.1"/>
    <property type="molecule type" value="Genomic_DNA"/>
</dbReference>
<dbReference type="Proteomes" id="UP001595798">
    <property type="component" value="Unassembled WGS sequence"/>
</dbReference>
<evidence type="ECO:0000313" key="2">
    <source>
        <dbReference type="EMBL" id="MFC4259622.1"/>
    </source>
</evidence>
<accession>A0ABV8QJ87</accession>
<comment type="caution">
    <text evidence="2">The sequence shown here is derived from an EMBL/GenBank/DDBJ whole genome shotgun (WGS) entry which is preliminary data.</text>
</comment>
<feature type="region of interest" description="Disordered" evidence="1">
    <location>
        <begin position="163"/>
        <end position="203"/>
    </location>
</feature>
<gene>
    <name evidence="2" type="primary">mobI</name>
    <name evidence="2" type="ORF">ACFOZ5_11330</name>
</gene>
<feature type="compositionally biased region" description="Basic and acidic residues" evidence="1">
    <location>
        <begin position="180"/>
        <end position="194"/>
    </location>
</feature>
<dbReference type="Pfam" id="PF19456">
    <property type="entry name" value="MobI"/>
    <property type="match status" value="1"/>
</dbReference>
<organism evidence="2 3">
    <name type="scientific">Marinobacter lacisalsi</name>
    <dbReference type="NCBI Taxonomy" id="475979"/>
    <lineage>
        <taxon>Bacteria</taxon>
        <taxon>Pseudomonadati</taxon>
        <taxon>Pseudomonadota</taxon>
        <taxon>Gammaproteobacteria</taxon>
        <taxon>Pseudomonadales</taxon>
        <taxon>Marinobacteraceae</taxon>
        <taxon>Marinobacter</taxon>
    </lineage>
</organism>
<reference evidence="3" key="1">
    <citation type="journal article" date="2019" name="Int. J. Syst. Evol. Microbiol.">
        <title>The Global Catalogue of Microorganisms (GCM) 10K type strain sequencing project: providing services to taxonomists for standard genome sequencing and annotation.</title>
        <authorList>
            <consortium name="The Broad Institute Genomics Platform"/>
            <consortium name="The Broad Institute Genome Sequencing Center for Infectious Disease"/>
            <person name="Wu L."/>
            <person name="Ma J."/>
        </authorList>
    </citation>
    <scope>NUCLEOTIDE SEQUENCE [LARGE SCALE GENOMIC DNA]</scope>
    <source>
        <strain evidence="3">CECT 7297</strain>
    </source>
</reference>
<name>A0ABV8QJ87_9GAMM</name>
<evidence type="ECO:0000313" key="3">
    <source>
        <dbReference type="Proteomes" id="UP001595798"/>
    </source>
</evidence>
<evidence type="ECO:0000256" key="1">
    <source>
        <dbReference type="SAM" id="MobiDB-lite"/>
    </source>
</evidence>
<dbReference type="RefSeq" id="WP_379887336.1">
    <property type="nucleotide sequence ID" value="NZ_JBHSDI010000014.1"/>
</dbReference>
<keyword evidence="3" id="KW-1185">Reference proteome</keyword>
<dbReference type="InterPro" id="IPR045809">
    <property type="entry name" value="MobI"/>
</dbReference>
<proteinExistence type="predicted"/>
<sequence>MNIEKCWHVIKQEIANIDDRRSNDFDLLLRCLVLAAEDVVDEFKESREFHKKKNSKFQFWTYVPSVSRGAATVVIRWRKYSGHGRFSDSVATSVLTNYRIPMSVFQKTTRAEKRAIVHAEAQFAKIRKIGEQLITIGQAHNAMIDIAGARPLKKGFYVNDTKSEEDEQVDKNADNTSINETKEFTERERDEWRRRNGLPPRYS</sequence>
<protein>
    <submittedName>
        <fullName evidence="2">Conjugative transfer protein MobI(A/C)</fullName>
    </submittedName>
</protein>